<dbReference type="SUPFAM" id="SSF53850">
    <property type="entry name" value="Periplasmic binding protein-like II"/>
    <property type="match status" value="1"/>
</dbReference>
<evidence type="ECO:0000259" key="2">
    <source>
        <dbReference type="Pfam" id="PF03466"/>
    </source>
</evidence>
<name>A0ABT1WAT4_9PROT</name>
<dbReference type="Gene3D" id="3.40.190.290">
    <property type="match status" value="1"/>
</dbReference>
<feature type="non-terminal residue" evidence="3">
    <location>
        <position position="1"/>
    </location>
</feature>
<evidence type="ECO:0000256" key="1">
    <source>
        <dbReference type="ARBA" id="ARBA00009437"/>
    </source>
</evidence>
<keyword evidence="4" id="KW-1185">Reference proteome</keyword>
<accession>A0ABT1WAT4</accession>
<protein>
    <submittedName>
        <fullName evidence="3">LysR substrate-binding domain-containing protein</fullName>
    </submittedName>
</protein>
<proteinExistence type="inferred from homology"/>
<dbReference type="PANTHER" id="PTHR30537">
    <property type="entry name" value="HTH-TYPE TRANSCRIPTIONAL REGULATOR"/>
    <property type="match status" value="1"/>
</dbReference>
<reference evidence="3 4" key="1">
    <citation type="submission" date="2022-06" db="EMBL/GenBank/DDBJ databases">
        <title>Endosaccharibacter gen. nov., sp. nov., endophytic bacteria isolated from sugarcane.</title>
        <authorList>
            <person name="Pitiwittayakul N."/>
            <person name="Yukphan P."/>
            <person name="Charoenyingcharoen P."/>
            <person name="Tanasupawat S."/>
        </authorList>
    </citation>
    <scope>NUCLEOTIDE SEQUENCE [LARGE SCALE GENOMIC DNA]</scope>
    <source>
        <strain evidence="3 4">KSS8</strain>
    </source>
</reference>
<dbReference type="InterPro" id="IPR005119">
    <property type="entry name" value="LysR_subst-bd"/>
</dbReference>
<gene>
    <name evidence="3" type="ORF">NFI95_16255</name>
</gene>
<organism evidence="3 4">
    <name type="scientific">Endosaccharibacter trunci</name>
    <dbReference type="NCBI Taxonomy" id="2812733"/>
    <lineage>
        <taxon>Bacteria</taxon>
        <taxon>Pseudomonadati</taxon>
        <taxon>Pseudomonadota</taxon>
        <taxon>Alphaproteobacteria</taxon>
        <taxon>Acetobacterales</taxon>
        <taxon>Acetobacteraceae</taxon>
        <taxon>Endosaccharibacter</taxon>
    </lineage>
</organism>
<dbReference type="Proteomes" id="UP001524587">
    <property type="component" value="Unassembled WGS sequence"/>
</dbReference>
<evidence type="ECO:0000313" key="3">
    <source>
        <dbReference type="EMBL" id="MCQ8279996.1"/>
    </source>
</evidence>
<comment type="similarity">
    <text evidence="1">Belongs to the LysR transcriptional regulatory family.</text>
</comment>
<sequence length="90" mass="9862">PVRFASDNMEMLLAAALAGAGIVYGPAFVLGEHVAAGRLEQVLPDHASSALGVHAVYPSARLLGARVRIFIELLKEWFEARPNWERDMTF</sequence>
<dbReference type="RefSeq" id="WP_422865485.1">
    <property type="nucleotide sequence ID" value="NZ_JAMSKV010000020.1"/>
</dbReference>
<evidence type="ECO:0000313" key="4">
    <source>
        <dbReference type="Proteomes" id="UP001524587"/>
    </source>
</evidence>
<dbReference type="Pfam" id="PF03466">
    <property type="entry name" value="LysR_substrate"/>
    <property type="match status" value="1"/>
</dbReference>
<feature type="domain" description="LysR substrate-binding" evidence="2">
    <location>
        <begin position="2"/>
        <end position="78"/>
    </location>
</feature>
<dbReference type="EMBL" id="JAMSKV010000020">
    <property type="protein sequence ID" value="MCQ8279996.1"/>
    <property type="molecule type" value="Genomic_DNA"/>
</dbReference>
<dbReference type="InterPro" id="IPR058163">
    <property type="entry name" value="LysR-type_TF_proteobact-type"/>
</dbReference>
<comment type="caution">
    <text evidence="3">The sequence shown here is derived from an EMBL/GenBank/DDBJ whole genome shotgun (WGS) entry which is preliminary data.</text>
</comment>
<dbReference type="PANTHER" id="PTHR30537:SF5">
    <property type="entry name" value="HTH-TYPE TRANSCRIPTIONAL ACTIVATOR TTDR-RELATED"/>
    <property type="match status" value="1"/>
</dbReference>